<comment type="similarity">
    <text evidence="1">Belongs to the NFYB/HAP3 subunit family.</text>
</comment>
<keyword evidence="6" id="KW-1185">Reference proteome</keyword>
<dbReference type="Pfam" id="PF00808">
    <property type="entry name" value="CBFD_NFYB_HMF"/>
    <property type="match status" value="1"/>
</dbReference>
<dbReference type="GO" id="GO:0000978">
    <property type="term" value="F:RNA polymerase II cis-regulatory region sequence-specific DNA binding"/>
    <property type="evidence" value="ECO:0007669"/>
    <property type="project" value="TreeGrafter"/>
</dbReference>
<protein>
    <recommendedName>
        <fullName evidence="4">Transcription factor CBF/NF-Y/archaeal histone domain-containing protein</fullName>
    </recommendedName>
</protein>
<accession>A0A7N0UGX3</accession>
<name>A0A7N0UGX3_KALFE</name>
<dbReference type="InterPro" id="IPR003958">
    <property type="entry name" value="CBFA_NFYB_domain"/>
</dbReference>
<keyword evidence="3" id="KW-0804">Transcription</keyword>
<dbReference type="InterPro" id="IPR009072">
    <property type="entry name" value="Histone-fold"/>
</dbReference>
<evidence type="ECO:0000313" key="6">
    <source>
        <dbReference type="Proteomes" id="UP000594263"/>
    </source>
</evidence>
<organism evidence="5 6">
    <name type="scientific">Kalanchoe fedtschenkoi</name>
    <name type="common">Lavender scallops</name>
    <name type="synonym">South American air plant</name>
    <dbReference type="NCBI Taxonomy" id="63787"/>
    <lineage>
        <taxon>Eukaryota</taxon>
        <taxon>Viridiplantae</taxon>
        <taxon>Streptophyta</taxon>
        <taxon>Embryophyta</taxon>
        <taxon>Tracheophyta</taxon>
        <taxon>Spermatophyta</taxon>
        <taxon>Magnoliopsida</taxon>
        <taxon>eudicotyledons</taxon>
        <taxon>Gunneridae</taxon>
        <taxon>Pentapetalae</taxon>
        <taxon>Saxifragales</taxon>
        <taxon>Crassulaceae</taxon>
        <taxon>Kalanchoe</taxon>
    </lineage>
</organism>
<dbReference type="PANTHER" id="PTHR11064">
    <property type="entry name" value="CCAAT-BINDING TRANSCRIPTION FACTOR-RELATED"/>
    <property type="match status" value="1"/>
</dbReference>
<evidence type="ECO:0000313" key="5">
    <source>
        <dbReference type="EnsemblPlants" id="Kaladp0065s0043.1.v1.1.CDS.1"/>
    </source>
</evidence>
<dbReference type="OMA" id="VNGDNIC"/>
<dbReference type="CDD" id="cd22907">
    <property type="entry name" value="HFD_NFYB"/>
    <property type="match status" value="1"/>
</dbReference>
<feature type="domain" description="Transcription factor CBF/NF-Y/archaeal histone" evidence="4">
    <location>
        <begin position="2"/>
        <end position="59"/>
    </location>
</feature>
<dbReference type="SUPFAM" id="SSF47113">
    <property type="entry name" value="Histone-fold"/>
    <property type="match status" value="1"/>
</dbReference>
<reference evidence="5" key="1">
    <citation type="submission" date="2021-01" db="UniProtKB">
        <authorList>
            <consortium name="EnsemblPlants"/>
        </authorList>
    </citation>
    <scope>IDENTIFICATION</scope>
</reference>
<dbReference type="PANTHER" id="PTHR11064:SF83">
    <property type="entry name" value="NUCLEAR TRANSCRIPTION FACTOR Y SUBUNIT B-4"/>
    <property type="match status" value="1"/>
</dbReference>
<dbReference type="Gramene" id="Kaladp0065s0043.1.v1.1">
    <property type="protein sequence ID" value="Kaladp0065s0043.1.v1.1.CDS.1"/>
    <property type="gene ID" value="Kaladp0065s0043.v1.1"/>
</dbReference>
<dbReference type="AlphaFoldDB" id="A0A7N0UGX3"/>
<proteinExistence type="inferred from homology"/>
<dbReference type="PRINTS" id="PR00615">
    <property type="entry name" value="CCAATSUBUNTA"/>
</dbReference>
<evidence type="ECO:0000259" key="4">
    <source>
        <dbReference type="Pfam" id="PF00808"/>
    </source>
</evidence>
<dbReference type="Proteomes" id="UP000594263">
    <property type="component" value="Unplaced"/>
</dbReference>
<dbReference type="InterPro" id="IPR027113">
    <property type="entry name" value="Transc_fact_NFYB/HAP3"/>
</dbReference>
<keyword evidence="2" id="KW-0805">Transcription regulation</keyword>
<evidence type="ECO:0000256" key="3">
    <source>
        <dbReference type="ARBA" id="ARBA00023163"/>
    </source>
</evidence>
<dbReference type="GO" id="GO:0001228">
    <property type="term" value="F:DNA-binding transcription activator activity, RNA polymerase II-specific"/>
    <property type="evidence" value="ECO:0007669"/>
    <property type="project" value="InterPro"/>
</dbReference>
<dbReference type="GO" id="GO:0046982">
    <property type="term" value="F:protein heterodimerization activity"/>
    <property type="evidence" value="ECO:0007669"/>
    <property type="project" value="InterPro"/>
</dbReference>
<dbReference type="EnsemblPlants" id="Kaladp0065s0043.1.v1.1">
    <property type="protein sequence ID" value="Kaladp0065s0043.1.v1.1.CDS.1"/>
    <property type="gene ID" value="Kaladp0065s0043.v1.1"/>
</dbReference>
<sequence length="77" mass="8841">MGRIMKLVLPQNAKISKAAKERMQEYATEFISFVTSETSDKCRKDNRKTVNGDNICRALNHLEFDNLGESPTRYLCN</sequence>
<dbReference type="GO" id="GO:0016602">
    <property type="term" value="C:CCAAT-binding factor complex"/>
    <property type="evidence" value="ECO:0007669"/>
    <property type="project" value="InterPro"/>
</dbReference>
<evidence type="ECO:0000256" key="1">
    <source>
        <dbReference type="ARBA" id="ARBA00009053"/>
    </source>
</evidence>
<evidence type="ECO:0000256" key="2">
    <source>
        <dbReference type="ARBA" id="ARBA00023015"/>
    </source>
</evidence>
<dbReference type="Gene3D" id="1.10.20.10">
    <property type="entry name" value="Histone, subunit A"/>
    <property type="match status" value="1"/>
</dbReference>